<organism evidence="2 3">
    <name type="scientific">Candidatus Desulfacyla euxinica</name>
    <dbReference type="NCBI Taxonomy" id="2841693"/>
    <lineage>
        <taxon>Bacteria</taxon>
        <taxon>Deltaproteobacteria</taxon>
        <taxon>Candidatus Desulfacyla</taxon>
    </lineage>
</organism>
<evidence type="ECO:0000259" key="1">
    <source>
        <dbReference type="Pfam" id="PF00535"/>
    </source>
</evidence>
<comment type="caution">
    <text evidence="2">The sequence shown here is derived from an EMBL/GenBank/DDBJ whole genome shotgun (WGS) entry which is preliminary data.</text>
</comment>
<feature type="domain" description="Glycosyltransferase 2-like" evidence="1">
    <location>
        <begin position="6"/>
        <end position="123"/>
    </location>
</feature>
<dbReference type="SUPFAM" id="SSF53448">
    <property type="entry name" value="Nucleotide-diphospho-sugar transferases"/>
    <property type="match status" value="1"/>
</dbReference>
<dbReference type="PANTHER" id="PTHR43179:SF7">
    <property type="entry name" value="RHAMNOSYLTRANSFERASE WBBL"/>
    <property type="match status" value="1"/>
</dbReference>
<evidence type="ECO:0000313" key="2">
    <source>
        <dbReference type="EMBL" id="MBC8176311.1"/>
    </source>
</evidence>
<name>A0A8J6MYP6_9DELT</name>
<dbReference type="AlphaFoldDB" id="A0A8J6MYP6"/>
<dbReference type="InterPro" id="IPR001173">
    <property type="entry name" value="Glyco_trans_2-like"/>
</dbReference>
<dbReference type="Proteomes" id="UP000650524">
    <property type="component" value="Unassembled WGS sequence"/>
</dbReference>
<dbReference type="PANTHER" id="PTHR43179">
    <property type="entry name" value="RHAMNOSYLTRANSFERASE WBBL"/>
    <property type="match status" value="1"/>
</dbReference>
<dbReference type="EMBL" id="JACNJD010000124">
    <property type="protein sequence ID" value="MBC8176311.1"/>
    <property type="molecule type" value="Genomic_DNA"/>
</dbReference>
<dbReference type="Gene3D" id="3.90.550.10">
    <property type="entry name" value="Spore Coat Polysaccharide Biosynthesis Protein SpsA, Chain A"/>
    <property type="match status" value="1"/>
</dbReference>
<dbReference type="CDD" id="cd04186">
    <property type="entry name" value="GT_2_like_c"/>
    <property type="match status" value="1"/>
</dbReference>
<proteinExistence type="predicted"/>
<protein>
    <submittedName>
        <fullName evidence="2">Glycosyltransferase family 2 protein</fullName>
    </submittedName>
</protein>
<evidence type="ECO:0000313" key="3">
    <source>
        <dbReference type="Proteomes" id="UP000650524"/>
    </source>
</evidence>
<gene>
    <name evidence="2" type="ORF">H8E19_02825</name>
</gene>
<reference evidence="2 3" key="1">
    <citation type="submission" date="2020-08" db="EMBL/GenBank/DDBJ databases">
        <title>Bridging the membrane lipid divide: bacteria of the FCB group superphylum have the potential to synthesize archaeal ether lipids.</title>
        <authorList>
            <person name="Villanueva L."/>
            <person name="Von Meijenfeldt F.A.B."/>
            <person name="Westbye A.B."/>
            <person name="Yadav S."/>
            <person name="Hopmans E.C."/>
            <person name="Dutilh B.E."/>
            <person name="Sinninghe Damste J.S."/>
        </authorList>
    </citation>
    <scope>NUCLEOTIDE SEQUENCE [LARGE SCALE GENOMIC DNA]</scope>
    <source>
        <strain evidence="2">NIOZ-UU27</strain>
    </source>
</reference>
<dbReference type="InterPro" id="IPR029044">
    <property type="entry name" value="Nucleotide-diphossugar_trans"/>
</dbReference>
<sequence>METLAIIINYKSAGLTLQAAQSVLNSSSIGPVHVIVIDNSEDEEEVQKLRLGLPPVVTLRVNAQNIGFGRACNQAFEQFSGEFILLINPDAKLLSGCLVCLQKLLSARENVGAVAPRVFWDDGLSYLLPPSYPPALFLFESILGKFGPQSIINRLFSVIWRDYSIKFWCSDRPVKMRNLSGSVVLLKRESILMAQGLFDPRFFLYFEDTDLFMRLKKAGYTLFMEPNAKATHHYNQCDKVNEKDKRSIFKISHRIFLEKYIKGLKFRGKKLMGHRKAPINTKGENLHESVFTSPFMLEIPTQLQDGWLFEFSPNPNFIPSVGRFGKGSTMDFPIDCWAMLTPGRYYGRLGSVKGILRPQKIVSWIVQ</sequence>
<accession>A0A8J6MYP6</accession>
<dbReference type="Pfam" id="PF00535">
    <property type="entry name" value="Glycos_transf_2"/>
    <property type="match status" value="1"/>
</dbReference>